<dbReference type="Pfam" id="PF00990">
    <property type="entry name" value="GGDEF"/>
    <property type="match status" value="1"/>
</dbReference>
<feature type="domain" description="PAS" evidence="1">
    <location>
        <begin position="553"/>
        <end position="603"/>
    </location>
</feature>
<dbReference type="Gene3D" id="3.20.20.450">
    <property type="entry name" value="EAL domain"/>
    <property type="match status" value="1"/>
</dbReference>
<dbReference type="Gene3D" id="2.10.70.100">
    <property type="match status" value="1"/>
</dbReference>
<evidence type="ECO:0000313" key="5">
    <source>
        <dbReference type="EMBL" id="BAN35981.1"/>
    </source>
</evidence>
<name>S6AIC5_SULDS</name>
<dbReference type="Gene3D" id="3.30.450.40">
    <property type="match status" value="1"/>
</dbReference>
<dbReference type="InterPro" id="IPR052155">
    <property type="entry name" value="Biofilm_reg_signaling"/>
</dbReference>
<dbReference type="OrthoDB" id="9813903at2"/>
<dbReference type="Gene3D" id="3.30.70.270">
    <property type="match status" value="1"/>
</dbReference>
<dbReference type="InterPro" id="IPR035965">
    <property type="entry name" value="PAS-like_dom_sf"/>
</dbReference>
<protein>
    <submittedName>
        <fullName evidence="5">Uncharacterized protein</fullName>
    </submittedName>
</protein>
<dbReference type="AlphaFoldDB" id="S6AIC5"/>
<feature type="domain" description="EAL" evidence="3">
    <location>
        <begin position="855"/>
        <end position="1110"/>
    </location>
</feature>
<dbReference type="EMBL" id="AP013066">
    <property type="protein sequence ID" value="BAN35981.1"/>
    <property type="molecule type" value="Genomic_DNA"/>
</dbReference>
<dbReference type="CDD" id="cd00130">
    <property type="entry name" value="PAS"/>
    <property type="match status" value="4"/>
</dbReference>
<evidence type="ECO:0000259" key="4">
    <source>
        <dbReference type="PROSITE" id="PS50887"/>
    </source>
</evidence>
<dbReference type="PROSITE" id="PS50112">
    <property type="entry name" value="PAS"/>
    <property type="match status" value="3"/>
</dbReference>
<evidence type="ECO:0000259" key="2">
    <source>
        <dbReference type="PROSITE" id="PS50113"/>
    </source>
</evidence>
<dbReference type="InterPro" id="IPR000160">
    <property type="entry name" value="GGDEF_dom"/>
</dbReference>
<feature type="domain" description="PAC" evidence="2">
    <location>
        <begin position="507"/>
        <end position="559"/>
    </location>
</feature>
<sequence>MDNGNKFRAFLEEAPDAFFAVDLDGRFVDVNNQACNSLGYSREELLEMSVQDVEQDFDLAAAKTDWEKAQPGESILVFGRHRRKDGTIFPVEVHICASLIDGNKIIFGLVRDITERKQAETRHERLKKLYRALGEINQAIVRMDDESRLFPLVCRMAVDFGGLKMAWVGKLNEKNTLIEPVVSYGKGVEYLEHIQISACEDVPEGRGPTAIAFREFRKVIINDFMMSNMTAPWHEYAVQYGWGSSATFPVPRAGRPFAVFTVYQENKGAFDDEIISLLDQLSRDISFALDNFDRENERKLAGEILRISEEKFSKTFHNSPNPISITKISDGKIVEVNDAWCRIAGYTREEAIGHETVELGIWATPDDRANFIGELAKNGRVVDLELVFKTRTDEVTCLVSAENVEIQNEQCLVLVAQDITSRKQAESALMLANERLSLALRAAGAGTWDWDMVTGKLVWTNELFQLFGLDPEKAEATFDSWRGVLHPDDLQPAEDRITDAIRDRTALFSEYRIILGDGEVRWIQALGNAIYDGHGIAVRLSGICIDVTEQKKTEEKLQLSARVFAEAHEGIVITDASANIINVNPAFCEITGYGREEAIGQNLRIFNSGRQSPEFYTLMMQSLAEEGYWQGEMWNRKNNGVVYAAHLTISILRDKLGNAVNYVGLFSDITQAKQQQQTLELMAHYDALTQLPNRVLFADRFKQAINHCKRDKSLLGVCYLDLDDFKLINDTYGHEAGDQMLIELARRIKSSMREEDTISRQGGDEFAILLGGLDTVEQCFNMLERIHQAIAQPYSIDGHVITLGASSGVTIYPLDEAEPDTLLRHADQAMYEAKLDGGNHFQLFDPEHDLQVQSYRNQLHIIEEAFARREFCLYYQPKVNMRNGEVVGAEALIRWDHPERGILPPSDFLPVIEGTTLEIKVGHWVIEEALRQMTAWKKTGLEIKVSINVSPRHLQGEDFFMYLEAALAQFPDIPPQHLELEVLESSAMEDLSLVSRVISECHHRLGIKFALDDFGTGYSSLTHIRNLDVSIVKVDQSFVRDMIADPDDYAIVESVLALSKAFRREVIAEGVETKEHGLILLNMGCTFAQGYAIARPMPPDSMPTWLQHYEMPEEWKASASVPISPRDAQVQLLRLESIHWLERVEKCLFSSDESDLRWPIMVKEKCHCGRWVEHASQGNDFDPEWLKRLDQSHTELHRIGNELMHLYQASEISPARSGIDRLHTAYQAIEELLGQLP</sequence>
<dbReference type="Gene3D" id="1.20.120.30">
    <property type="entry name" value="Aspartate receptor, ligand-binding domain"/>
    <property type="match status" value="1"/>
</dbReference>
<dbReference type="Gene3D" id="3.30.450.20">
    <property type="entry name" value="PAS domain"/>
    <property type="match status" value="4"/>
</dbReference>
<gene>
    <name evidence="5" type="ORF">SCD_n02172</name>
</gene>
<dbReference type="SMART" id="SM00086">
    <property type="entry name" value="PAC"/>
    <property type="match status" value="4"/>
</dbReference>
<dbReference type="InterPro" id="IPR013655">
    <property type="entry name" value="PAS_fold_3"/>
</dbReference>
<dbReference type="NCBIfam" id="TIGR00229">
    <property type="entry name" value="sensory_box"/>
    <property type="match status" value="4"/>
</dbReference>
<dbReference type="SUPFAM" id="SSF55785">
    <property type="entry name" value="PYP-like sensor domain (PAS domain)"/>
    <property type="match status" value="4"/>
</dbReference>
<dbReference type="CDD" id="cd01949">
    <property type="entry name" value="GGDEF"/>
    <property type="match status" value="1"/>
</dbReference>
<dbReference type="SUPFAM" id="SSF141868">
    <property type="entry name" value="EAL domain-like"/>
    <property type="match status" value="1"/>
</dbReference>
<dbReference type="SMART" id="SM00091">
    <property type="entry name" value="PAS"/>
    <property type="match status" value="4"/>
</dbReference>
<dbReference type="eggNOG" id="COG5001">
    <property type="taxonomic scope" value="Bacteria"/>
</dbReference>
<dbReference type="InterPro" id="IPR029787">
    <property type="entry name" value="Nucleotide_cyclase"/>
</dbReference>
<dbReference type="HOGENOM" id="CLU_005573_0_0_4"/>
<dbReference type="SMART" id="SM00052">
    <property type="entry name" value="EAL"/>
    <property type="match status" value="1"/>
</dbReference>
<dbReference type="PROSITE" id="PS50113">
    <property type="entry name" value="PAC"/>
    <property type="match status" value="3"/>
</dbReference>
<feature type="domain" description="PAS" evidence="1">
    <location>
        <begin position="3"/>
        <end position="46"/>
    </location>
</feature>
<dbReference type="PANTHER" id="PTHR44757:SF2">
    <property type="entry name" value="BIOFILM ARCHITECTURE MAINTENANCE PROTEIN MBAA"/>
    <property type="match status" value="1"/>
</dbReference>
<dbReference type="Pfam" id="PF08447">
    <property type="entry name" value="PAS_3"/>
    <property type="match status" value="1"/>
</dbReference>
<dbReference type="NCBIfam" id="TIGR00254">
    <property type="entry name" value="GGDEF"/>
    <property type="match status" value="1"/>
</dbReference>
<feature type="domain" description="PAS" evidence="1">
    <location>
        <begin position="308"/>
        <end position="357"/>
    </location>
</feature>
<evidence type="ECO:0000313" key="6">
    <source>
        <dbReference type="Proteomes" id="UP000015559"/>
    </source>
</evidence>
<dbReference type="SUPFAM" id="SSF55073">
    <property type="entry name" value="Nucleotide cyclase"/>
    <property type="match status" value="1"/>
</dbReference>
<dbReference type="PANTHER" id="PTHR44757">
    <property type="entry name" value="DIGUANYLATE CYCLASE DGCP"/>
    <property type="match status" value="1"/>
</dbReference>
<dbReference type="InterPro" id="IPR043128">
    <property type="entry name" value="Rev_trsase/Diguanyl_cyclase"/>
</dbReference>
<organism evidence="5 6">
    <name type="scientific">Sulfuricella denitrificans (strain DSM 22764 / NBRC 105220 / skB26)</name>
    <dbReference type="NCBI Taxonomy" id="1163617"/>
    <lineage>
        <taxon>Bacteria</taxon>
        <taxon>Pseudomonadati</taxon>
        <taxon>Pseudomonadota</taxon>
        <taxon>Betaproteobacteria</taxon>
        <taxon>Nitrosomonadales</taxon>
        <taxon>Sulfuricellaceae</taxon>
        <taxon>Sulfuricella</taxon>
    </lineage>
</organism>
<dbReference type="Pfam" id="PF13185">
    <property type="entry name" value="GAF_2"/>
    <property type="match status" value="1"/>
</dbReference>
<dbReference type="CDD" id="cd01948">
    <property type="entry name" value="EAL"/>
    <property type="match status" value="1"/>
</dbReference>
<proteinExistence type="predicted"/>
<dbReference type="GO" id="GO:0003824">
    <property type="term" value="F:catalytic activity"/>
    <property type="evidence" value="ECO:0007669"/>
    <property type="project" value="UniProtKB-ARBA"/>
</dbReference>
<dbReference type="InterPro" id="IPR035919">
    <property type="entry name" value="EAL_sf"/>
</dbReference>
<dbReference type="InterPro" id="IPR001633">
    <property type="entry name" value="EAL_dom"/>
</dbReference>
<dbReference type="Pfam" id="PF13426">
    <property type="entry name" value="PAS_9"/>
    <property type="match status" value="3"/>
</dbReference>
<dbReference type="Proteomes" id="UP000015559">
    <property type="component" value="Chromosome"/>
</dbReference>
<dbReference type="eggNOG" id="COG2202">
    <property type="taxonomic scope" value="Bacteria"/>
</dbReference>
<dbReference type="InterPro" id="IPR003018">
    <property type="entry name" value="GAF"/>
</dbReference>
<dbReference type="InterPro" id="IPR000700">
    <property type="entry name" value="PAS-assoc_C"/>
</dbReference>
<dbReference type="Pfam" id="PF00563">
    <property type="entry name" value="EAL"/>
    <property type="match status" value="1"/>
</dbReference>
<dbReference type="InterPro" id="IPR000014">
    <property type="entry name" value="PAS"/>
</dbReference>
<feature type="domain" description="PAC" evidence="2">
    <location>
        <begin position="629"/>
        <end position="681"/>
    </location>
</feature>
<accession>S6AIC5</accession>
<reference evidence="5 6" key="1">
    <citation type="journal article" date="2012" name="Appl. Environ. Microbiol.">
        <title>Draft genome sequence of a psychrotolerant sulfur-oxidizing bacterium, Sulfuricella denitrificans skB26, and proteomic insights into cold adaptation.</title>
        <authorList>
            <person name="Watanabe T."/>
            <person name="Kojima H."/>
            <person name="Fukui M."/>
        </authorList>
    </citation>
    <scope>NUCLEOTIDE SEQUENCE [LARGE SCALE GENOMIC DNA]</scope>
    <source>
        <strain evidence="6">skB26</strain>
    </source>
</reference>
<evidence type="ECO:0000259" key="3">
    <source>
        <dbReference type="PROSITE" id="PS50883"/>
    </source>
</evidence>
<dbReference type="PROSITE" id="PS50883">
    <property type="entry name" value="EAL"/>
    <property type="match status" value="1"/>
</dbReference>
<dbReference type="SUPFAM" id="SSF55781">
    <property type="entry name" value="GAF domain-like"/>
    <property type="match status" value="1"/>
</dbReference>
<dbReference type="PROSITE" id="PS50887">
    <property type="entry name" value="GGDEF"/>
    <property type="match status" value="1"/>
</dbReference>
<dbReference type="STRING" id="1163617.SCD_n02172"/>
<keyword evidence="6" id="KW-1185">Reference proteome</keyword>
<dbReference type="KEGG" id="sdr:SCD_n02172"/>
<evidence type="ECO:0000259" key="1">
    <source>
        <dbReference type="PROSITE" id="PS50112"/>
    </source>
</evidence>
<feature type="domain" description="GGDEF" evidence="4">
    <location>
        <begin position="713"/>
        <end position="846"/>
    </location>
</feature>
<dbReference type="RefSeq" id="WP_009205178.1">
    <property type="nucleotide sequence ID" value="NC_022357.1"/>
</dbReference>
<dbReference type="InterPro" id="IPR029016">
    <property type="entry name" value="GAF-like_dom_sf"/>
</dbReference>
<feature type="domain" description="PAC" evidence="2">
    <location>
        <begin position="70"/>
        <end position="125"/>
    </location>
</feature>
<dbReference type="InterPro" id="IPR001610">
    <property type="entry name" value="PAC"/>
</dbReference>
<dbReference type="SMART" id="SM00267">
    <property type="entry name" value="GGDEF"/>
    <property type="match status" value="1"/>
</dbReference>
<dbReference type="FunFam" id="3.30.70.270:FF:000001">
    <property type="entry name" value="Diguanylate cyclase domain protein"/>
    <property type="match status" value="1"/>
</dbReference>